<feature type="transmembrane region" description="Helical" evidence="1">
    <location>
        <begin position="205"/>
        <end position="227"/>
    </location>
</feature>
<dbReference type="EMBL" id="FNFK01000035">
    <property type="protein sequence ID" value="SDK50691.1"/>
    <property type="molecule type" value="Genomic_DNA"/>
</dbReference>
<feature type="transmembrane region" description="Helical" evidence="1">
    <location>
        <begin position="152"/>
        <end position="185"/>
    </location>
</feature>
<dbReference type="STRING" id="426701.SAMN04488098_10354"/>
<reference evidence="3" key="1">
    <citation type="submission" date="2016-10" db="EMBL/GenBank/DDBJ databases">
        <authorList>
            <person name="Varghese N."/>
            <person name="Submissions S."/>
        </authorList>
    </citation>
    <scope>NUCLEOTIDE SEQUENCE [LARGE SCALE GENOMIC DNA]</scope>
    <source>
        <strain evidence="3">DSM 19181</strain>
    </source>
</reference>
<keyword evidence="1" id="KW-1133">Transmembrane helix</keyword>
<feature type="transmembrane region" description="Helical" evidence="1">
    <location>
        <begin position="271"/>
        <end position="292"/>
    </location>
</feature>
<dbReference type="RefSeq" id="WP_091267669.1">
    <property type="nucleotide sequence ID" value="NZ_FNFK01000035.1"/>
</dbReference>
<dbReference type="OrthoDB" id="9793746at2"/>
<dbReference type="PANTHER" id="PTHR37308">
    <property type="entry name" value="INTEGRAL MEMBRANE PROTEIN"/>
    <property type="match status" value="1"/>
</dbReference>
<feature type="transmembrane region" description="Helical" evidence="1">
    <location>
        <begin position="54"/>
        <end position="73"/>
    </location>
</feature>
<evidence type="ECO:0000313" key="2">
    <source>
        <dbReference type="EMBL" id="SDK50691.1"/>
    </source>
</evidence>
<organism evidence="2 3">
    <name type="scientific">Alkalibacterium thalassium</name>
    <dbReference type="NCBI Taxonomy" id="426701"/>
    <lineage>
        <taxon>Bacteria</taxon>
        <taxon>Bacillati</taxon>
        <taxon>Bacillota</taxon>
        <taxon>Bacilli</taxon>
        <taxon>Lactobacillales</taxon>
        <taxon>Carnobacteriaceae</taxon>
        <taxon>Alkalibacterium</taxon>
    </lineage>
</organism>
<feature type="transmembrane region" description="Helical" evidence="1">
    <location>
        <begin position="80"/>
        <end position="99"/>
    </location>
</feature>
<evidence type="ECO:0000313" key="3">
    <source>
        <dbReference type="Proteomes" id="UP000199433"/>
    </source>
</evidence>
<keyword evidence="1" id="KW-0812">Transmembrane</keyword>
<feature type="transmembrane region" description="Helical" evidence="1">
    <location>
        <begin position="12"/>
        <end position="34"/>
    </location>
</feature>
<dbReference type="AlphaFoldDB" id="A0A1G9CG87"/>
<name>A0A1G9CG87_9LACT</name>
<dbReference type="InterPro" id="IPR007163">
    <property type="entry name" value="VCA0040-like"/>
</dbReference>
<dbReference type="Pfam" id="PF04018">
    <property type="entry name" value="VCA0040-like"/>
    <property type="match status" value="1"/>
</dbReference>
<sequence length="312" mass="33289">MQYIWMAIKGLFIGISNVIPGVSGGTMAVSFGIYDDVIHAFTHFRKELKPSLRILVPLVIGALAGVAGFSIVIEWLLSSYTLYTAFAFVGLILGGLPILRNSFYKSLESEKKTIGPLHFILFIIFFLIVTWMGVAEVAGGGVQSVSLGIGPLISLFFVGLISAAAMVIPGVSGSLLMLIIGYYYAVINTINGFTEALVDRNFEALVPFTILLIAYALGMIAGIVLISKVIDYFFKTQPGFTYASILGLVIASPVAVVANTNALDDLTGSGAFFRLVVALALAGACYALTYALGKTKDSTEELPEESKPISDQ</sequence>
<accession>A0A1G9CG87</accession>
<gene>
    <name evidence="2" type="ORF">SAMN04488098_10354</name>
</gene>
<feature type="transmembrane region" description="Helical" evidence="1">
    <location>
        <begin position="119"/>
        <end position="140"/>
    </location>
</feature>
<keyword evidence="1" id="KW-0472">Membrane</keyword>
<evidence type="ECO:0000256" key="1">
    <source>
        <dbReference type="SAM" id="Phobius"/>
    </source>
</evidence>
<keyword evidence="3" id="KW-1185">Reference proteome</keyword>
<proteinExistence type="predicted"/>
<protein>
    <submittedName>
        <fullName evidence="2">Putative membrane protein</fullName>
    </submittedName>
</protein>
<feature type="transmembrane region" description="Helical" evidence="1">
    <location>
        <begin position="239"/>
        <end position="259"/>
    </location>
</feature>
<dbReference type="Proteomes" id="UP000199433">
    <property type="component" value="Unassembled WGS sequence"/>
</dbReference>
<dbReference type="PANTHER" id="PTHR37308:SF1">
    <property type="entry name" value="POLYPRENYL-PHOSPHATE TRANSPORTER"/>
    <property type="match status" value="1"/>
</dbReference>